<proteinExistence type="predicted"/>
<sequence length="141" mass="15755">MHRDLDDTAALRRAIHAGARELGLDEEARRDLMRRVTGLDSSKDMTPPQMRAVLAEYDRLRGPGAQGKAWRRPTSARADVRLIFGLWRGLHEAGLIKDGSGRACRAWVRRQTGVDDPDWLTVAQARACVEALKAWRARGTA</sequence>
<reference evidence="1 2" key="1">
    <citation type="submission" date="2019-07" db="EMBL/GenBank/DDBJ databases">
        <title>Whole genome shotgun sequence of Rhodospirillum oryzae NBRC 107573.</title>
        <authorList>
            <person name="Hosoyama A."/>
            <person name="Uohara A."/>
            <person name="Ohji S."/>
            <person name="Ichikawa N."/>
        </authorList>
    </citation>
    <scope>NUCLEOTIDE SEQUENCE [LARGE SCALE GENOMIC DNA]</scope>
    <source>
        <strain evidence="1 2">NBRC 107573</strain>
    </source>
</reference>
<evidence type="ECO:0008006" key="3">
    <source>
        <dbReference type="Google" id="ProtNLM"/>
    </source>
</evidence>
<name>A0A512HA19_9PROT</name>
<gene>
    <name evidence="1" type="ORF">ROR02_24200</name>
</gene>
<dbReference type="RefSeq" id="WP_246135529.1">
    <property type="nucleotide sequence ID" value="NZ_BJZO01000069.1"/>
</dbReference>
<protein>
    <recommendedName>
        <fullName evidence="3">GemA protein</fullName>
    </recommendedName>
</protein>
<dbReference type="InterPro" id="IPR009363">
    <property type="entry name" value="Phage_Mu_Gp16"/>
</dbReference>
<dbReference type="Proteomes" id="UP000321567">
    <property type="component" value="Unassembled WGS sequence"/>
</dbReference>
<dbReference type="EMBL" id="BJZO01000069">
    <property type="protein sequence ID" value="GEO82289.1"/>
    <property type="molecule type" value="Genomic_DNA"/>
</dbReference>
<keyword evidence="2" id="KW-1185">Reference proteome</keyword>
<dbReference type="AlphaFoldDB" id="A0A512HA19"/>
<organism evidence="1 2">
    <name type="scientific">Pararhodospirillum oryzae</name>
    <dbReference type="NCBI Taxonomy" id="478448"/>
    <lineage>
        <taxon>Bacteria</taxon>
        <taxon>Pseudomonadati</taxon>
        <taxon>Pseudomonadota</taxon>
        <taxon>Alphaproteobacteria</taxon>
        <taxon>Rhodospirillales</taxon>
        <taxon>Rhodospirillaceae</taxon>
        <taxon>Pararhodospirillum</taxon>
    </lineage>
</organism>
<dbReference type="Pfam" id="PF06252">
    <property type="entry name" value="GemA"/>
    <property type="match status" value="1"/>
</dbReference>
<comment type="caution">
    <text evidence="1">The sequence shown here is derived from an EMBL/GenBank/DDBJ whole genome shotgun (WGS) entry which is preliminary data.</text>
</comment>
<evidence type="ECO:0000313" key="2">
    <source>
        <dbReference type="Proteomes" id="UP000321567"/>
    </source>
</evidence>
<evidence type="ECO:0000313" key="1">
    <source>
        <dbReference type="EMBL" id="GEO82289.1"/>
    </source>
</evidence>
<accession>A0A512HA19</accession>